<protein>
    <submittedName>
        <fullName evidence="1">Uncharacterized protein</fullName>
    </submittedName>
</protein>
<sequence>MAGKLLRIEAGLHQPRAANLAALMPGVTRSGRTVVLDAETMTAAYGSAYPV</sequence>
<dbReference type="RefSeq" id="WP_379524749.1">
    <property type="nucleotide sequence ID" value="NZ_JBHSPA010000123.1"/>
</dbReference>
<organism evidence="1 2">
    <name type="scientific">Nonomuraea insulae</name>
    <dbReference type="NCBI Taxonomy" id="1616787"/>
    <lineage>
        <taxon>Bacteria</taxon>
        <taxon>Bacillati</taxon>
        <taxon>Actinomycetota</taxon>
        <taxon>Actinomycetes</taxon>
        <taxon>Streptosporangiales</taxon>
        <taxon>Streptosporangiaceae</taxon>
        <taxon>Nonomuraea</taxon>
    </lineage>
</organism>
<dbReference type="Proteomes" id="UP001596058">
    <property type="component" value="Unassembled WGS sequence"/>
</dbReference>
<reference evidence="2" key="1">
    <citation type="journal article" date="2019" name="Int. J. Syst. Evol. Microbiol.">
        <title>The Global Catalogue of Microorganisms (GCM) 10K type strain sequencing project: providing services to taxonomists for standard genome sequencing and annotation.</title>
        <authorList>
            <consortium name="The Broad Institute Genomics Platform"/>
            <consortium name="The Broad Institute Genome Sequencing Center for Infectious Disease"/>
            <person name="Wu L."/>
            <person name="Ma J."/>
        </authorList>
    </citation>
    <scope>NUCLEOTIDE SEQUENCE [LARGE SCALE GENOMIC DNA]</scope>
    <source>
        <strain evidence="2">CCUG 53903</strain>
    </source>
</reference>
<comment type="caution">
    <text evidence="1">The sequence shown here is derived from an EMBL/GenBank/DDBJ whole genome shotgun (WGS) entry which is preliminary data.</text>
</comment>
<accession>A0ABW1DB79</accession>
<keyword evidence="2" id="KW-1185">Reference proteome</keyword>
<evidence type="ECO:0000313" key="1">
    <source>
        <dbReference type="EMBL" id="MFC5835329.1"/>
    </source>
</evidence>
<name>A0ABW1DB79_9ACTN</name>
<evidence type="ECO:0000313" key="2">
    <source>
        <dbReference type="Proteomes" id="UP001596058"/>
    </source>
</evidence>
<gene>
    <name evidence="1" type="ORF">ACFPZ3_66900</name>
</gene>
<proteinExistence type="predicted"/>
<dbReference type="EMBL" id="JBHSPA010000123">
    <property type="protein sequence ID" value="MFC5835329.1"/>
    <property type="molecule type" value="Genomic_DNA"/>
</dbReference>